<dbReference type="SUPFAM" id="SSF51182">
    <property type="entry name" value="RmlC-like cupins"/>
    <property type="match status" value="1"/>
</dbReference>
<dbReference type="Pfam" id="PF07883">
    <property type="entry name" value="Cupin_2"/>
    <property type="match status" value="1"/>
</dbReference>
<evidence type="ECO:0000256" key="1">
    <source>
        <dbReference type="ARBA" id="ARBA00023125"/>
    </source>
</evidence>
<dbReference type="InterPro" id="IPR013096">
    <property type="entry name" value="Cupin_2"/>
</dbReference>
<evidence type="ECO:0000259" key="2">
    <source>
        <dbReference type="PROSITE" id="PS50943"/>
    </source>
</evidence>
<dbReference type="RefSeq" id="WP_163819324.1">
    <property type="nucleotide sequence ID" value="NZ_JAAGOB010000007.1"/>
</dbReference>
<dbReference type="CDD" id="cd02209">
    <property type="entry name" value="cupin_XRE_C"/>
    <property type="match status" value="1"/>
</dbReference>
<dbReference type="Gene3D" id="1.10.260.40">
    <property type="entry name" value="lambda repressor-like DNA-binding domains"/>
    <property type="match status" value="1"/>
</dbReference>
<dbReference type="Proteomes" id="UP000469185">
    <property type="component" value="Unassembled WGS sequence"/>
</dbReference>
<keyword evidence="1" id="KW-0238">DNA-binding</keyword>
<dbReference type="CDD" id="cd00093">
    <property type="entry name" value="HTH_XRE"/>
    <property type="match status" value="1"/>
</dbReference>
<dbReference type="SUPFAM" id="SSF47413">
    <property type="entry name" value="lambda repressor-like DNA-binding domains"/>
    <property type="match status" value="1"/>
</dbReference>
<gene>
    <name evidence="3" type="ORF">G1H11_14615</name>
</gene>
<dbReference type="Pfam" id="PF01381">
    <property type="entry name" value="HTH_3"/>
    <property type="match status" value="1"/>
</dbReference>
<dbReference type="InterPro" id="IPR014710">
    <property type="entry name" value="RmlC-like_jellyroll"/>
</dbReference>
<dbReference type="InterPro" id="IPR010982">
    <property type="entry name" value="Lambda_DNA-bd_dom_sf"/>
</dbReference>
<evidence type="ECO:0000313" key="3">
    <source>
        <dbReference type="EMBL" id="NED96540.1"/>
    </source>
</evidence>
<dbReference type="PANTHER" id="PTHR46797:SF1">
    <property type="entry name" value="METHYLPHOSPHONATE SYNTHASE"/>
    <property type="match status" value="1"/>
</dbReference>
<keyword evidence="4" id="KW-1185">Reference proteome</keyword>
<dbReference type="GO" id="GO:0003677">
    <property type="term" value="F:DNA binding"/>
    <property type="evidence" value="ECO:0007669"/>
    <property type="project" value="UniProtKB-KW"/>
</dbReference>
<comment type="caution">
    <text evidence="3">The sequence shown here is derived from an EMBL/GenBank/DDBJ whole genome shotgun (WGS) entry which is preliminary data.</text>
</comment>
<dbReference type="InterPro" id="IPR050807">
    <property type="entry name" value="TransReg_Diox_bact_type"/>
</dbReference>
<dbReference type="AlphaFoldDB" id="A0A6N9YNN2"/>
<dbReference type="GO" id="GO:0005829">
    <property type="term" value="C:cytosol"/>
    <property type="evidence" value="ECO:0007669"/>
    <property type="project" value="TreeGrafter"/>
</dbReference>
<dbReference type="PANTHER" id="PTHR46797">
    <property type="entry name" value="HTH-TYPE TRANSCRIPTIONAL REGULATOR"/>
    <property type="match status" value="1"/>
</dbReference>
<protein>
    <submittedName>
        <fullName evidence="3">Helix-turn-helix domain-containing protein</fullName>
    </submittedName>
</protein>
<name>A0A6N9YNN2_9ACTN</name>
<sequence length="215" mass="23093">MTRGEADGAVDRSGLDPTVVGARIRARRKQLGLTLQNVADAAEVSKSFVSQIEIGKTWPSVGVLEQISAALSTSARAFVADDEVPGPDDSTLDGVGSVPVSDGAVHVVRRSERKRLTYPGGRAALQLLTPDLQRPFEVTLAEENPGEWFDVTRTAAEREEFALVLEGRYEIDVDGEIVELDAGDSVYFTPGGPYRVRVMGTAPARAIWIATPPAF</sequence>
<reference evidence="3 4" key="1">
    <citation type="submission" date="2020-02" db="EMBL/GenBank/DDBJ databases">
        <authorList>
            <person name="Li X.-J."/>
            <person name="Feng X.-M."/>
        </authorList>
    </citation>
    <scope>NUCLEOTIDE SEQUENCE [LARGE SCALE GENOMIC DNA]</scope>
    <source>
        <strain evidence="3 4">CGMCC 4.7225</strain>
    </source>
</reference>
<organism evidence="3 4">
    <name type="scientific">Phytoactinopolyspora alkaliphila</name>
    <dbReference type="NCBI Taxonomy" id="1783498"/>
    <lineage>
        <taxon>Bacteria</taxon>
        <taxon>Bacillati</taxon>
        <taxon>Actinomycetota</taxon>
        <taxon>Actinomycetes</taxon>
        <taxon>Jiangellales</taxon>
        <taxon>Jiangellaceae</taxon>
        <taxon>Phytoactinopolyspora</taxon>
    </lineage>
</organism>
<dbReference type="InterPro" id="IPR001387">
    <property type="entry name" value="Cro/C1-type_HTH"/>
</dbReference>
<feature type="domain" description="HTH cro/C1-type" evidence="2">
    <location>
        <begin position="24"/>
        <end position="78"/>
    </location>
</feature>
<dbReference type="GO" id="GO:0003700">
    <property type="term" value="F:DNA-binding transcription factor activity"/>
    <property type="evidence" value="ECO:0007669"/>
    <property type="project" value="TreeGrafter"/>
</dbReference>
<dbReference type="SMART" id="SM00530">
    <property type="entry name" value="HTH_XRE"/>
    <property type="match status" value="1"/>
</dbReference>
<evidence type="ECO:0000313" key="4">
    <source>
        <dbReference type="Proteomes" id="UP000469185"/>
    </source>
</evidence>
<dbReference type="InterPro" id="IPR011051">
    <property type="entry name" value="RmlC_Cupin_sf"/>
</dbReference>
<accession>A0A6N9YNN2</accession>
<dbReference type="EMBL" id="JAAGOB010000007">
    <property type="protein sequence ID" value="NED96540.1"/>
    <property type="molecule type" value="Genomic_DNA"/>
</dbReference>
<proteinExistence type="predicted"/>
<dbReference type="PROSITE" id="PS50943">
    <property type="entry name" value="HTH_CROC1"/>
    <property type="match status" value="1"/>
</dbReference>
<dbReference type="Gene3D" id="2.60.120.10">
    <property type="entry name" value="Jelly Rolls"/>
    <property type="match status" value="1"/>
</dbReference>